<dbReference type="GO" id="GO:0005975">
    <property type="term" value="P:carbohydrate metabolic process"/>
    <property type="evidence" value="ECO:0007669"/>
    <property type="project" value="InterPro"/>
</dbReference>
<dbReference type="InterPro" id="IPR008928">
    <property type="entry name" value="6-hairpin_glycosidase_sf"/>
</dbReference>
<dbReference type="Gene3D" id="1.50.10.10">
    <property type="match status" value="1"/>
</dbReference>
<evidence type="ECO:0000259" key="4">
    <source>
        <dbReference type="Pfam" id="PF05592"/>
    </source>
</evidence>
<gene>
    <name evidence="8" type="ORF">GCM10010196_25680</name>
</gene>
<dbReference type="InterPro" id="IPR035398">
    <property type="entry name" value="Bac_rhamnosid_C"/>
</dbReference>
<dbReference type="Gene3D" id="2.60.120.260">
    <property type="entry name" value="Galactose-binding domain-like"/>
    <property type="match status" value="2"/>
</dbReference>
<organism evidence="8 9">
    <name type="scientific">Agromyces mediolanus</name>
    <name type="common">Corynebacterium mediolanum</name>
    <dbReference type="NCBI Taxonomy" id="41986"/>
    <lineage>
        <taxon>Bacteria</taxon>
        <taxon>Bacillati</taxon>
        <taxon>Actinomycetota</taxon>
        <taxon>Actinomycetes</taxon>
        <taxon>Micrococcales</taxon>
        <taxon>Microbacteriaceae</taxon>
        <taxon>Agromyces</taxon>
    </lineage>
</organism>
<reference evidence="8" key="1">
    <citation type="journal article" date="2014" name="Int. J. Syst. Evol. Microbiol.">
        <title>Complete genome sequence of Corynebacterium casei LMG S-19264T (=DSM 44701T), isolated from a smear-ripened cheese.</title>
        <authorList>
            <consortium name="US DOE Joint Genome Institute (JGI-PGF)"/>
            <person name="Walter F."/>
            <person name="Albersmeier A."/>
            <person name="Kalinowski J."/>
            <person name="Ruckert C."/>
        </authorList>
    </citation>
    <scope>NUCLEOTIDE SEQUENCE</scope>
    <source>
        <strain evidence="8">JCM 3346</strain>
    </source>
</reference>
<evidence type="ECO:0000313" key="8">
    <source>
        <dbReference type="EMBL" id="GGR30486.1"/>
    </source>
</evidence>
<keyword evidence="3" id="KW-0378">Hydrolase</keyword>
<evidence type="ECO:0000313" key="9">
    <source>
        <dbReference type="Proteomes" id="UP000610303"/>
    </source>
</evidence>
<evidence type="ECO:0000259" key="5">
    <source>
        <dbReference type="Pfam" id="PF08531"/>
    </source>
</evidence>
<dbReference type="Pfam" id="PF17389">
    <property type="entry name" value="Bac_rhamnosid6H"/>
    <property type="match status" value="1"/>
</dbReference>
<dbReference type="InterPro" id="IPR035396">
    <property type="entry name" value="Bac_rhamnosid6H"/>
</dbReference>
<keyword evidence="9" id="KW-1185">Reference proteome</keyword>
<name>A0A918CMB7_AGRME</name>
<dbReference type="Pfam" id="PF25788">
    <property type="entry name" value="Ig_Rha78A_N"/>
    <property type="match status" value="1"/>
</dbReference>
<dbReference type="InterPro" id="IPR016007">
    <property type="entry name" value="Alpha_rhamnosid"/>
</dbReference>
<dbReference type="AlphaFoldDB" id="A0A918CMB7"/>
<sequence length="951" mass="102524">MSGRAGARVVRIDLESPRPGDPVPVAEPRLGWRVEADDPAWRQGFAELSWELGSATTTAMARVEGEGRLGVAWPFAPLAPRDRGRLRVRVAGEDGATGDWSEPVAVVAGFLGAGEWIAAWIGHPAPERHAQPVVLRHEFDCGAVVRATLYASAVGVAQLAVNGVDVDDQVLKPGWTPFATRTVHDTTDVTSLVRPGANCLSIRLAGAWATEHFGFRQNAQPRYGGQPRAAAQLLLEFADGTSRWIATSGEWRAATGPLLDSGLYAGERFDARKALVDAAGRDCADPGYDDTGWPGARVLPAEAVPGARISPPVRRIEQLAPVAQLPGEDGATILDFGQNLVGRLRIRVSGPEGTTVTLRHAEVLEDGRLGTRPLRRASATDRYTLAGSGEEEWEPEFTFHGFRYAEVSGWPGELRPGDVVAVVVHSELERTGWFETSHPLLQRLHDNVVWSLRGNFLSVPTDCPQRDERLGWTGDIQVFAPTAGFLYDVRGFLDSWLRDLALEQDDDGLVPFVVPNVIGLARPAAAWGDAAVVVPDELQRRFGDLATLERQYPSARAWVELCLRLAGPARVWEGDFQFGDWLDPTAPPERPGQAMTATGLVATACLARSVRLLARAARLLGRDGDADDYDGIAEEVRGAFVREYVTPAGRMLSDTPTAYALGLAFDLVPGALRAAAGSRLAELVRENGYRIATGFVGTPLVLDALTATGHEAAAARLLLQTACPSWLYPVTMGATTIWERWDSMLPDGTINPGDMTSFNHYALGAVADWMHRELAGLTILEPGHQRVRLAPHPLPGIDDAAVAFESPFGRIELGWRRDGGLVVVTATIPLGVEAELALPGAPAGAPRVVGAGRHRWTCSAPDPVRPGTVGLDSSLAQLADDPEALDLVEQLLEAHRPGVVEAMRAATRWTRGQTLAELVFQYASPAVQREIGHRLDALSVARERAVRERAA</sequence>
<dbReference type="Pfam" id="PF08531">
    <property type="entry name" value="Bac_rhamnosid_N"/>
    <property type="match status" value="1"/>
</dbReference>
<dbReference type="PIRSF" id="PIRSF010631">
    <property type="entry name" value="A-rhamnsds"/>
    <property type="match status" value="1"/>
</dbReference>
<dbReference type="InterPro" id="IPR012341">
    <property type="entry name" value="6hp_glycosidase-like_sf"/>
</dbReference>
<reference evidence="8" key="2">
    <citation type="submission" date="2020-09" db="EMBL/GenBank/DDBJ databases">
        <authorList>
            <person name="Sun Q."/>
            <person name="Ohkuma M."/>
        </authorList>
    </citation>
    <scope>NUCLEOTIDE SEQUENCE</scope>
    <source>
        <strain evidence="8">JCM 3346</strain>
    </source>
</reference>
<feature type="domain" description="Bacterial alpha-L-rhamnosidase N-terminal" evidence="5">
    <location>
        <begin position="143"/>
        <end position="316"/>
    </location>
</feature>
<dbReference type="Pfam" id="PF05592">
    <property type="entry name" value="Bac_rhamnosid"/>
    <property type="match status" value="1"/>
</dbReference>
<dbReference type="EC" id="3.2.1.40" evidence="2"/>
<evidence type="ECO:0000256" key="3">
    <source>
        <dbReference type="ARBA" id="ARBA00022801"/>
    </source>
</evidence>
<dbReference type="EMBL" id="BMRJ01000002">
    <property type="protein sequence ID" value="GGR30486.1"/>
    <property type="molecule type" value="Genomic_DNA"/>
</dbReference>
<evidence type="ECO:0000259" key="6">
    <source>
        <dbReference type="Pfam" id="PF17389"/>
    </source>
</evidence>
<dbReference type="Gene3D" id="2.60.420.10">
    <property type="entry name" value="Maltose phosphorylase, domain 3"/>
    <property type="match status" value="1"/>
</dbReference>
<dbReference type="InterPro" id="IPR013737">
    <property type="entry name" value="Bac_rhamnosid_N"/>
</dbReference>
<dbReference type="PANTHER" id="PTHR33307:SF6">
    <property type="entry name" value="ALPHA-RHAMNOSIDASE (EUROFUNG)-RELATED"/>
    <property type="match status" value="1"/>
</dbReference>
<feature type="domain" description="Alpha-L-rhamnosidase C-terminal" evidence="7">
    <location>
        <begin position="776"/>
        <end position="842"/>
    </location>
</feature>
<feature type="domain" description="Alpha-L-rhamnosidase concanavalin-like" evidence="4">
    <location>
        <begin position="328"/>
        <end position="425"/>
    </location>
</feature>
<feature type="domain" description="Alpha-L-rhamnosidase six-hairpin glycosidase" evidence="6">
    <location>
        <begin position="429"/>
        <end position="773"/>
    </location>
</feature>
<proteinExistence type="predicted"/>
<evidence type="ECO:0000256" key="2">
    <source>
        <dbReference type="ARBA" id="ARBA00012652"/>
    </source>
</evidence>
<protein>
    <recommendedName>
        <fullName evidence="2">alpha-L-rhamnosidase</fullName>
        <ecNumber evidence="2">3.2.1.40</ecNumber>
    </recommendedName>
</protein>
<comment type="caution">
    <text evidence="8">The sequence shown here is derived from an EMBL/GenBank/DDBJ whole genome shotgun (WGS) entry which is preliminary data.</text>
</comment>
<dbReference type="SUPFAM" id="SSF48208">
    <property type="entry name" value="Six-hairpin glycosidases"/>
    <property type="match status" value="1"/>
</dbReference>
<dbReference type="GO" id="GO:0030596">
    <property type="term" value="F:alpha-L-rhamnosidase activity"/>
    <property type="evidence" value="ECO:0007669"/>
    <property type="project" value="UniProtKB-EC"/>
</dbReference>
<dbReference type="PANTHER" id="PTHR33307">
    <property type="entry name" value="ALPHA-RHAMNOSIDASE (EUROFUNG)"/>
    <property type="match status" value="1"/>
</dbReference>
<dbReference type="Pfam" id="PF17390">
    <property type="entry name" value="Bac_rhamnosid_C"/>
    <property type="match status" value="1"/>
</dbReference>
<accession>A0A918CMB7</accession>
<evidence type="ECO:0000259" key="7">
    <source>
        <dbReference type="Pfam" id="PF17390"/>
    </source>
</evidence>
<dbReference type="InterPro" id="IPR013783">
    <property type="entry name" value="Ig-like_fold"/>
</dbReference>
<dbReference type="Gene3D" id="2.60.40.10">
    <property type="entry name" value="Immunoglobulins"/>
    <property type="match status" value="1"/>
</dbReference>
<dbReference type="InterPro" id="IPR008902">
    <property type="entry name" value="Rhamnosid_concanavalin"/>
</dbReference>
<dbReference type="Proteomes" id="UP000610303">
    <property type="component" value="Unassembled WGS sequence"/>
</dbReference>
<evidence type="ECO:0000256" key="1">
    <source>
        <dbReference type="ARBA" id="ARBA00001445"/>
    </source>
</evidence>
<dbReference type="RefSeq" id="WP_189085735.1">
    <property type="nucleotide sequence ID" value="NZ_BMRJ01000002.1"/>
</dbReference>
<comment type="catalytic activity">
    <reaction evidence="1">
        <text>Hydrolysis of terminal non-reducing alpha-L-rhamnose residues in alpha-L-rhamnosides.</text>
        <dbReference type="EC" id="3.2.1.40"/>
    </reaction>
</comment>